<dbReference type="PROSITE" id="PS51257">
    <property type="entry name" value="PROKAR_LIPOPROTEIN"/>
    <property type="match status" value="1"/>
</dbReference>
<dbReference type="RefSeq" id="WP_184135034.1">
    <property type="nucleotide sequence ID" value="NZ_JACHKT010000020.1"/>
</dbReference>
<reference evidence="2 3" key="1">
    <citation type="submission" date="2020-08" db="EMBL/GenBank/DDBJ databases">
        <title>Functional genomics of gut bacteria from endangered species of beetles.</title>
        <authorList>
            <person name="Carlos-Shanley C."/>
        </authorList>
    </citation>
    <scope>NUCLEOTIDE SEQUENCE [LARGE SCALE GENOMIC DNA]</scope>
    <source>
        <strain evidence="2 3">S00070</strain>
    </source>
</reference>
<keyword evidence="3" id="KW-1185">Reference proteome</keyword>
<sequence length="148" mass="16113">MKLLTLCAGLLLMVSACQSVDEVNPSKESGAKVSADKLVGKWNPTYIQKGKSVDAKWETINTLVALPTIEFTADGKFLSDGKPGADCCGWVGNKYTFKDSKIIFSDFNPCPDVMCIAIACDGWTVQKIESDTLVLETCFNVSKFVKTK</sequence>
<organism evidence="2 3">
    <name type="scientific">Arcicella rosea</name>
    <dbReference type="NCBI Taxonomy" id="502909"/>
    <lineage>
        <taxon>Bacteria</taxon>
        <taxon>Pseudomonadati</taxon>
        <taxon>Bacteroidota</taxon>
        <taxon>Cytophagia</taxon>
        <taxon>Cytophagales</taxon>
        <taxon>Flectobacillaceae</taxon>
        <taxon>Arcicella</taxon>
    </lineage>
</organism>
<evidence type="ECO:0000313" key="2">
    <source>
        <dbReference type="EMBL" id="MBB6004183.1"/>
    </source>
</evidence>
<comment type="caution">
    <text evidence="2">The sequence shown here is derived from an EMBL/GenBank/DDBJ whole genome shotgun (WGS) entry which is preliminary data.</text>
</comment>
<dbReference type="AlphaFoldDB" id="A0A841ET18"/>
<dbReference type="Proteomes" id="UP000524404">
    <property type="component" value="Unassembled WGS sequence"/>
</dbReference>
<keyword evidence="1" id="KW-0732">Signal</keyword>
<evidence type="ECO:0008006" key="4">
    <source>
        <dbReference type="Google" id="ProtNLM"/>
    </source>
</evidence>
<gene>
    <name evidence="2" type="ORF">HNP25_002846</name>
</gene>
<name>A0A841ET18_9BACT</name>
<protein>
    <recommendedName>
        <fullName evidence="4">Lipocalin-like domain-containing protein</fullName>
    </recommendedName>
</protein>
<feature type="chain" id="PRO_5032352263" description="Lipocalin-like domain-containing protein" evidence="1">
    <location>
        <begin position="20"/>
        <end position="148"/>
    </location>
</feature>
<feature type="signal peptide" evidence="1">
    <location>
        <begin position="1"/>
        <end position="19"/>
    </location>
</feature>
<dbReference type="EMBL" id="JACHKT010000020">
    <property type="protein sequence ID" value="MBB6004183.1"/>
    <property type="molecule type" value="Genomic_DNA"/>
</dbReference>
<accession>A0A841ET18</accession>
<evidence type="ECO:0000313" key="3">
    <source>
        <dbReference type="Proteomes" id="UP000524404"/>
    </source>
</evidence>
<proteinExistence type="predicted"/>
<evidence type="ECO:0000256" key="1">
    <source>
        <dbReference type="SAM" id="SignalP"/>
    </source>
</evidence>